<keyword evidence="3" id="KW-1185">Reference proteome</keyword>
<dbReference type="AlphaFoldDB" id="F2J195"/>
<accession>F2J195</accession>
<feature type="region of interest" description="Disordered" evidence="1">
    <location>
        <begin position="105"/>
        <end position="124"/>
    </location>
</feature>
<gene>
    <name evidence="2" type="ordered locus">SL003B_0305</name>
</gene>
<dbReference type="EMBL" id="CP002568">
    <property type="protein sequence ID" value="ADZ68740.1"/>
    <property type="molecule type" value="Genomic_DNA"/>
</dbReference>
<organism evidence="2 3">
    <name type="scientific">Polymorphum gilvum (strain LMG 25793 / CGMCC 1.9160 / SL003B-26A1)</name>
    <dbReference type="NCBI Taxonomy" id="991905"/>
    <lineage>
        <taxon>Bacteria</taxon>
        <taxon>Pseudomonadati</taxon>
        <taxon>Pseudomonadota</taxon>
        <taxon>Alphaproteobacteria</taxon>
        <taxon>Rhodobacterales</taxon>
        <taxon>Paracoccaceae</taxon>
        <taxon>Polymorphum</taxon>
    </lineage>
</organism>
<proteinExistence type="predicted"/>
<name>F2J195_POLGS</name>
<dbReference type="RefSeq" id="WP_013651064.1">
    <property type="nucleotide sequence ID" value="NC_015259.1"/>
</dbReference>
<dbReference type="PATRIC" id="fig|991905.3.peg.308"/>
<dbReference type="eggNOG" id="ENOG50330KN">
    <property type="taxonomic scope" value="Bacteria"/>
</dbReference>
<sequence>MTHRKIITIDGGSAEYWRKRKEGFRLIHAAERAEKRLADAPMYLHGGYDEDGDVVPIENLGPWDDMEVAIRAIEADETAVSILVAQGRTKIGDYEIRAVARELASDDGHIEDPASNPLWGPDTD</sequence>
<dbReference type="HOGENOM" id="CLU_2191388_0_0_5"/>
<evidence type="ECO:0000313" key="3">
    <source>
        <dbReference type="Proteomes" id="UP000008130"/>
    </source>
</evidence>
<dbReference type="OrthoDB" id="7359934at2"/>
<evidence type="ECO:0000313" key="2">
    <source>
        <dbReference type="EMBL" id="ADZ68740.1"/>
    </source>
</evidence>
<dbReference type="Proteomes" id="UP000008130">
    <property type="component" value="Chromosome"/>
</dbReference>
<reference evidence="2 3" key="1">
    <citation type="journal article" date="2011" name="J. Bacteriol.">
        <title>Complete genome sequence of Polymorphum gilvum SL003B-26A1T, a crude oil-degrading bacterium from oil-polluted saline soil.</title>
        <authorList>
            <person name="Li S.G."/>
            <person name="Tang Y.Q."/>
            <person name="Nie Y."/>
            <person name="Cai M."/>
            <person name="Wu X.L."/>
        </authorList>
    </citation>
    <scope>NUCLEOTIDE SEQUENCE [LARGE SCALE GENOMIC DNA]</scope>
    <source>
        <strain evidence="3">LMG 25793 / CGMCC 1.9160 / SL003B-26A1</strain>
    </source>
</reference>
<dbReference type="KEGG" id="pgv:SL003B_0305"/>
<evidence type="ECO:0000256" key="1">
    <source>
        <dbReference type="SAM" id="MobiDB-lite"/>
    </source>
</evidence>
<protein>
    <submittedName>
        <fullName evidence="2">Uncharacterized protein</fullName>
    </submittedName>
</protein>